<sequence>MSIWKELYDIFDKERSRWQQSSAGKQAISFELKANLGFLADALSSGLPQHAIIQGLECSLFEAKIKEGLSLSSLNRRTVTLKFIGEFAEFAKYVGKENCELVENAYSKIKSLQKLALAQPDGNYDLKIKSLFRFLVFLVAHLENRPLDQKSVRHTRD</sequence>
<name>A0A5B8QYW8_9GAMM</name>
<dbReference type="EMBL" id="CP031775">
    <property type="protein sequence ID" value="QDZ91119.1"/>
    <property type="molecule type" value="Genomic_DNA"/>
</dbReference>
<evidence type="ECO:0000313" key="1">
    <source>
        <dbReference type="EMBL" id="QDZ91119.1"/>
    </source>
</evidence>
<evidence type="ECO:0000313" key="2">
    <source>
        <dbReference type="Proteomes" id="UP000321124"/>
    </source>
</evidence>
<dbReference type="RefSeq" id="WP_208658875.1">
    <property type="nucleotide sequence ID" value="NZ_CP031775.2"/>
</dbReference>
<reference evidence="1 2" key="1">
    <citation type="journal article" date="2019" name="Ecotoxicol. Environ. Saf.">
        <title>Microbial characterization of heavy metal resistant bacterial strains isolated from an electroplating wastewater treatment plant.</title>
        <authorList>
            <person name="Cai X."/>
            <person name="Zheng X."/>
            <person name="Zhang D."/>
            <person name="Iqbal W."/>
            <person name="Liu C."/>
            <person name="Yang B."/>
            <person name="Zhao X."/>
            <person name="Lu X."/>
            <person name="Mao Y."/>
        </authorList>
    </citation>
    <scope>NUCLEOTIDE SEQUENCE [LARGE SCALE GENOMIC DNA]</scope>
    <source>
        <strain evidence="1 2">Ni1-3</strain>
    </source>
</reference>
<gene>
    <name evidence="1" type="ORF">D0436_11940</name>
</gene>
<protein>
    <submittedName>
        <fullName evidence="1">Uncharacterized protein</fullName>
    </submittedName>
</protein>
<proteinExistence type="predicted"/>
<accession>A0A5B8QYW8</accession>
<organism evidence="1 2">
    <name type="scientific">Shewanella decolorationis</name>
    <dbReference type="NCBI Taxonomy" id="256839"/>
    <lineage>
        <taxon>Bacteria</taxon>
        <taxon>Pseudomonadati</taxon>
        <taxon>Pseudomonadota</taxon>
        <taxon>Gammaproteobacteria</taxon>
        <taxon>Alteromonadales</taxon>
        <taxon>Shewanellaceae</taxon>
        <taxon>Shewanella</taxon>
    </lineage>
</organism>
<dbReference type="Proteomes" id="UP000321124">
    <property type="component" value="Chromosome"/>
</dbReference>
<dbReference type="AlphaFoldDB" id="A0A5B8QYW8"/>
<dbReference type="KEGG" id="sdeo:D0436_11940"/>